<dbReference type="PANTHER" id="PTHR21237:SF23">
    <property type="entry name" value="GRPE PROTEIN HOMOLOG, MITOCHONDRIAL"/>
    <property type="match status" value="1"/>
</dbReference>
<evidence type="ECO:0000256" key="13">
    <source>
        <dbReference type="SAM" id="Coils"/>
    </source>
</evidence>
<evidence type="ECO:0000256" key="4">
    <source>
        <dbReference type="ARBA" id="ARBA00022490"/>
    </source>
</evidence>
<protein>
    <recommendedName>
        <fullName evidence="8 10">Protein GrpE</fullName>
    </recommendedName>
    <alternativeName>
        <fullName evidence="9 10">HSP-70 cofactor</fullName>
    </alternativeName>
</protein>
<gene>
    <name evidence="10" type="primary">grpE</name>
    <name evidence="15" type="ORF">CK620_10275</name>
</gene>
<dbReference type="AlphaFoldDB" id="A0A2A2A884"/>
<evidence type="ECO:0000256" key="8">
    <source>
        <dbReference type="ARBA" id="ARBA00072274"/>
    </source>
</evidence>
<dbReference type="NCBIfam" id="NF010737">
    <property type="entry name" value="PRK14139.1"/>
    <property type="match status" value="1"/>
</dbReference>
<evidence type="ECO:0000256" key="11">
    <source>
        <dbReference type="RuleBase" id="RU000639"/>
    </source>
</evidence>
<keyword evidence="4 10" id="KW-0963">Cytoplasm</keyword>
<comment type="subcellular location">
    <subcellularLocation>
        <location evidence="1 10">Cytoplasm</location>
    </subcellularLocation>
</comment>
<dbReference type="GO" id="GO:0006457">
    <property type="term" value="P:protein folding"/>
    <property type="evidence" value="ECO:0007669"/>
    <property type="project" value="InterPro"/>
</dbReference>
<evidence type="ECO:0000256" key="6">
    <source>
        <dbReference type="ARBA" id="ARBA00023186"/>
    </source>
</evidence>
<comment type="subunit">
    <text evidence="3 10">Homodimer.</text>
</comment>
<evidence type="ECO:0000256" key="14">
    <source>
        <dbReference type="SAM" id="MobiDB-lite"/>
    </source>
</evidence>
<comment type="function">
    <text evidence="7 10 11">Participates actively in the response to hyperosmotic and heat shock by preventing the aggregation of stress-denatured proteins, in association with DnaK and GrpE. It is the nucleotide exchange factor for DnaK and may function as a thermosensor. Unfolded proteins bind initially to DnaJ; upon interaction with the DnaJ-bound protein, DnaK hydrolyzes its bound ATP, resulting in the formation of a stable complex. GrpE releases ADP from DnaK; ATP binding to DnaK triggers the release of the substrate protein, thus completing the reaction cycle. Several rounds of ATP-dependent interactions between DnaJ, DnaK and GrpE are required for fully efficient folding.</text>
</comment>
<organism evidence="15 16">
    <name type="scientific">Vandammella animalimorsus</name>
    <dbReference type="NCBI Taxonomy" id="2029117"/>
    <lineage>
        <taxon>Bacteria</taxon>
        <taxon>Pseudomonadati</taxon>
        <taxon>Pseudomonadota</taxon>
        <taxon>Betaproteobacteria</taxon>
        <taxon>Burkholderiales</taxon>
        <taxon>Comamonadaceae</taxon>
        <taxon>Vandammella</taxon>
    </lineage>
</organism>
<evidence type="ECO:0000256" key="7">
    <source>
        <dbReference type="ARBA" id="ARBA00053401"/>
    </source>
</evidence>
<dbReference type="GO" id="GO:0051082">
    <property type="term" value="F:unfolded protein binding"/>
    <property type="evidence" value="ECO:0007669"/>
    <property type="project" value="TreeGrafter"/>
</dbReference>
<evidence type="ECO:0000256" key="10">
    <source>
        <dbReference type="HAMAP-Rule" id="MF_01151"/>
    </source>
</evidence>
<dbReference type="HAMAP" id="MF_01151">
    <property type="entry name" value="GrpE"/>
    <property type="match status" value="1"/>
</dbReference>
<evidence type="ECO:0000256" key="2">
    <source>
        <dbReference type="ARBA" id="ARBA00009054"/>
    </source>
</evidence>
<evidence type="ECO:0000256" key="9">
    <source>
        <dbReference type="ARBA" id="ARBA00076414"/>
    </source>
</evidence>
<dbReference type="CDD" id="cd00446">
    <property type="entry name" value="GrpE"/>
    <property type="match status" value="1"/>
</dbReference>
<evidence type="ECO:0000256" key="12">
    <source>
        <dbReference type="RuleBase" id="RU004478"/>
    </source>
</evidence>
<dbReference type="NCBIfam" id="NF010738">
    <property type="entry name" value="PRK14140.1"/>
    <property type="match status" value="1"/>
</dbReference>
<dbReference type="GO" id="GO:0051087">
    <property type="term" value="F:protein-folding chaperone binding"/>
    <property type="evidence" value="ECO:0007669"/>
    <property type="project" value="InterPro"/>
</dbReference>
<proteinExistence type="inferred from homology"/>
<dbReference type="Gene3D" id="2.30.22.10">
    <property type="entry name" value="Head domain of nucleotide exchange factor GrpE"/>
    <property type="match status" value="1"/>
</dbReference>
<dbReference type="InterPro" id="IPR000740">
    <property type="entry name" value="GrpE"/>
</dbReference>
<evidence type="ECO:0000256" key="3">
    <source>
        <dbReference type="ARBA" id="ARBA00011738"/>
    </source>
</evidence>
<evidence type="ECO:0000256" key="5">
    <source>
        <dbReference type="ARBA" id="ARBA00023016"/>
    </source>
</evidence>
<dbReference type="Pfam" id="PF01025">
    <property type="entry name" value="GrpE"/>
    <property type="match status" value="1"/>
</dbReference>
<keyword evidence="6 10" id="KW-0143">Chaperone</keyword>
<dbReference type="GO" id="GO:0005737">
    <property type="term" value="C:cytoplasm"/>
    <property type="evidence" value="ECO:0007669"/>
    <property type="project" value="UniProtKB-SubCell"/>
</dbReference>
<keyword evidence="13" id="KW-0175">Coiled coil</keyword>
<name>A0A2A2A884_9BURK</name>
<sequence>MSMPHDPHSPLSASHAGQPEADLPEGADNAKPSDMGEPADVNEELAGLYAEIEQLKSNAQQLQALQSKNAELSDQYLRAKADADNARRRAEDDVAKARKFGIESFAQDLLAVADSLDAALAIEAASAEQLLEGTRATQQQLLSVFERHKLSPIAPELGSKFDPNLHQAISAVPAEQESGTIVSVLQKGYAIGERILRPALVTVAA</sequence>
<comment type="caution">
    <text evidence="15">The sequence shown here is derived from an EMBL/GenBank/DDBJ whole genome shotgun (WGS) entry which is preliminary data.</text>
</comment>
<dbReference type="GO" id="GO:0000774">
    <property type="term" value="F:adenyl-nucleotide exchange factor activity"/>
    <property type="evidence" value="ECO:0007669"/>
    <property type="project" value="InterPro"/>
</dbReference>
<dbReference type="InterPro" id="IPR013805">
    <property type="entry name" value="GrpE_CC"/>
</dbReference>
<dbReference type="PROSITE" id="PS01071">
    <property type="entry name" value="GRPE"/>
    <property type="match status" value="1"/>
</dbReference>
<comment type="similarity">
    <text evidence="2 10 12">Belongs to the GrpE family.</text>
</comment>
<dbReference type="InterPro" id="IPR009012">
    <property type="entry name" value="GrpE_head"/>
</dbReference>
<dbReference type="PRINTS" id="PR00773">
    <property type="entry name" value="GRPEPROTEIN"/>
</dbReference>
<feature type="region of interest" description="Disordered" evidence="14">
    <location>
        <begin position="1"/>
        <end position="43"/>
    </location>
</feature>
<dbReference type="Proteomes" id="UP000217999">
    <property type="component" value="Unassembled WGS sequence"/>
</dbReference>
<keyword evidence="5 10" id="KW-0346">Stress response</keyword>
<dbReference type="PANTHER" id="PTHR21237">
    <property type="entry name" value="GRPE PROTEIN"/>
    <property type="match status" value="1"/>
</dbReference>
<feature type="coiled-coil region" evidence="13">
    <location>
        <begin position="45"/>
        <end position="89"/>
    </location>
</feature>
<reference evidence="15 16" key="1">
    <citation type="submission" date="2017-08" db="EMBL/GenBank/DDBJ databases">
        <title>WGS of Clinical strains of the CDC Group NO-1 linked to zoonotic infections in humans.</title>
        <authorList>
            <person name="Bernier A.-M."/>
            <person name="Bernard K."/>
        </authorList>
    </citation>
    <scope>NUCLEOTIDE SEQUENCE [LARGE SCALE GENOMIC DNA]</scope>
    <source>
        <strain evidence="15 16">NML03-0146</strain>
    </source>
</reference>
<dbReference type="SUPFAM" id="SSF51064">
    <property type="entry name" value="Head domain of nucleotide exchange factor GrpE"/>
    <property type="match status" value="1"/>
</dbReference>
<evidence type="ECO:0000313" key="16">
    <source>
        <dbReference type="Proteomes" id="UP000217999"/>
    </source>
</evidence>
<dbReference type="EMBL" id="NSJF01000005">
    <property type="protein sequence ID" value="PAT34036.1"/>
    <property type="molecule type" value="Genomic_DNA"/>
</dbReference>
<dbReference type="GO" id="GO:0042803">
    <property type="term" value="F:protein homodimerization activity"/>
    <property type="evidence" value="ECO:0007669"/>
    <property type="project" value="InterPro"/>
</dbReference>
<evidence type="ECO:0000313" key="15">
    <source>
        <dbReference type="EMBL" id="PAT34036.1"/>
    </source>
</evidence>
<evidence type="ECO:0000256" key="1">
    <source>
        <dbReference type="ARBA" id="ARBA00004496"/>
    </source>
</evidence>
<dbReference type="FunFam" id="2.30.22.10:FF:000001">
    <property type="entry name" value="Protein GrpE"/>
    <property type="match status" value="1"/>
</dbReference>
<dbReference type="Gene3D" id="3.90.20.20">
    <property type="match status" value="1"/>
</dbReference>
<accession>A0A2A2A884</accession>
<dbReference type="SUPFAM" id="SSF58014">
    <property type="entry name" value="Coiled-coil domain of nucleotide exchange factor GrpE"/>
    <property type="match status" value="1"/>
</dbReference>